<keyword evidence="2" id="KW-1185">Reference proteome</keyword>
<organism evidence="1 2">
    <name type="scientific">Diphasiastrum complanatum</name>
    <name type="common">Issler's clubmoss</name>
    <name type="synonym">Lycopodium complanatum</name>
    <dbReference type="NCBI Taxonomy" id="34168"/>
    <lineage>
        <taxon>Eukaryota</taxon>
        <taxon>Viridiplantae</taxon>
        <taxon>Streptophyta</taxon>
        <taxon>Embryophyta</taxon>
        <taxon>Tracheophyta</taxon>
        <taxon>Lycopodiopsida</taxon>
        <taxon>Lycopodiales</taxon>
        <taxon>Lycopodiaceae</taxon>
        <taxon>Lycopodioideae</taxon>
        <taxon>Diphasiastrum</taxon>
    </lineage>
</organism>
<dbReference type="Proteomes" id="UP001162992">
    <property type="component" value="Chromosome 12"/>
</dbReference>
<accession>A0ACC2BZ72</accession>
<reference evidence="2" key="1">
    <citation type="journal article" date="2024" name="Proc. Natl. Acad. Sci. U.S.A.">
        <title>Extraordinary preservation of gene collinearity over three hundred million years revealed in homosporous lycophytes.</title>
        <authorList>
            <person name="Li C."/>
            <person name="Wickell D."/>
            <person name="Kuo L.Y."/>
            <person name="Chen X."/>
            <person name="Nie B."/>
            <person name="Liao X."/>
            <person name="Peng D."/>
            <person name="Ji J."/>
            <person name="Jenkins J."/>
            <person name="Williams M."/>
            <person name="Shu S."/>
            <person name="Plott C."/>
            <person name="Barry K."/>
            <person name="Rajasekar S."/>
            <person name="Grimwood J."/>
            <person name="Han X."/>
            <person name="Sun S."/>
            <person name="Hou Z."/>
            <person name="He W."/>
            <person name="Dai G."/>
            <person name="Sun C."/>
            <person name="Schmutz J."/>
            <person name="Leebens-Mack J.H."/>
            <person name="Li F.W."/>
            <person name="Wang L."/>
        </authorList>
    </citation>
    <scope>NUCLEOTIDE SEQUENCE [LARGE SCALE GENOMIC DNA]</scope>
    <source>
        <strain evidence="2">cv. PW_Plant_1</strain>
    </source>
</reference>
<dbReference type="EMBL" id="CM055103">
    <property type="protein sequence ID" value="KAJ7535061.1"/>
    <property type="molecule type" value="Genomic_DNA"/>
</dbReference>
<evidence type="ECO:0000313" key="2">
    <source>
        <dbReference type="Proteomes" id="UP001162992"/>
    </source>
</evidence>
<evidence type="ECO:0000313" key="1">
    <source>
        <dbReference type="EMBL" id="KAJ7535061.1"/>
    </source>
</evidence>
<comment type="caution">
    <text evidence="1">The sequence shown here is derived from an EMBL/GenBank/DDBJ whole genome shotgun (WGS) entry which is preliminary data.</text>
</comment>
<name>A0ACC2BZ72_DIPCM</name>
<gene>
    <name evidence="1" type="ORF">O6H91_12G017000</name>
</gene>
<proteinExistence type="predicted"/>
<sequence>MDIVTSSSSLPIIDIGPLRKQPSLLDPQDLEVEKVIKQLDLACKEMGFFYVKNHGVSDDLMKEILYASHEFFSLDDDEKARIKMTSSTGFRGYQKLGLNVTQGHPDQHEAIDFFKEFELQDPAALLAKPLMAPNQWPAHPKGFQPLFEQYIVEMTDLARSIMQGIALALGGPCDAFEGKRAGNPFWILRVIGYPPKIDLPGSDKDQEPEAGCAAHTDYGLLTLVNQDADVTALQVKNRDGEWLWVEPVAGAFVVNIGDMLKIWSNGIYPSTLHRVMNQSKYRVSVPFFYEPNFNAYVEPLEFCIPGAGDNSTCVPVIYGKHVVTKVLTNFG</sequence>
<protein>
    <submittedName>
        <fullName evidence="1">Uncharacterized protein</fullName>
    </submittedName>
</protein>